<dbReference type="Gene3D" id="2.60.120.380">
    <property type="match status" value="2"/>
</dbReference>
<reference evidence="4 5" key="1">
    <citation type="submission" date="2017-07" db="EMBL/GenBank/DDBJ databases">
        <title>Bifidobacterium novel species.</title>
        <authorList>
            <person name="Lugli G.A."/>
            <person name="Milani C."/>
            <person name="Duranti S."/>
            <person name="Mangifesta M."/>
        </authorList>
    </citation>
    <scope>NUCLEOTIDE SEQUENCE [LARGE SCALE GENOMIC DNA]</scope>
    <source>
        <strain evidence="5">Uis1B</strain>
    </source>
</reference>
<evidence type="ECO:0000313" key="5">
    <source>
        <dbReference type="Proteomes" id="UP000235050"/>
    </source>
</evidence>
<feature type="domain" description="DUF5648" evidence="3">
    <location>
        <begin position="332"/>
        <end position="459"/>
    </location>
</feature>
<gene>
    <name evidence="4" type="ORF">Uis1B_0305</name>
</gene>
<dbReference type="Pfam" id="PF18885">
    <property type="entry name" value="DUF5648"/>
    <property type="match status" value="1"/>
</dbReference>
<evidence type="ECO:0000256" key="1">
    <source>
        <dbReference type="SAM" id="MobiDB-lite"/>
    </source>
</evidence>
<keyword evidence="5" id="KW-1185">Reference proteome</keyword>
<name>A0A2N5JC25_9BIFI</name>
<proteinExistence type="predicted"/>
<dbReference type="InterPro" id="IPR043708">
    <property type="entry name" value="DUF5648"/>
</dbReference>
<dbReference type="Proteomes" id="UP000235050">
    <property type="component" value="Unassembled WGS sequence"/>
</dbReference>
<comment type="caution">
    <text evidence="4">The sequence shown here is derived from an EMBL/GenBank/DDBJ whole genome shotgun (WGS) entry which is preliminary data.</text>
</comment>
<dbReference type="AlphaFoldDB" id="A0A2N5JC25"/>
<dbReference type="SUPFAM" id="SSF89260">
    <property type="entry name" value="Collagen-binding domain"/>
    <property type="match status" value="1"/>
</dbReference>
<sequence>MKSRHTLHRWGKLGIAALAVASMIVPVSFASAAETGTTQSSSQQESASAPAQSAQVQSQSAQSQPAQSAPASGQAESSAQTSGGASAATNLSKASAAAVAVNRSYTIRRNDGQHQPDYWYKFSVPRQGVVNVTYSFPNTNNRFSTPVLLDSAGRVIARDAYDNMSKTSLGNQGLAPGTYYVKFGTLYWMTSATANLRINYSQNSTWETEWNNSHSVADALTLGRTTNASAWADAKTGEQDWYRFTISKATKVELKFRTARYGSIDHWTVRLYRSNLAQVKSYQWQFAQTSKSDTLNLGAGTYYLQLTADVYGAIPPLNYNVTVSDLAVTKVPVYRVYNRRSGLHHYTTSAAEKNMLVGKGWRYEGVSFNAARIGSPVYREYNRRTGNHNWTMNAAEHNMLVRLGWKNENTAWTVNPNAGTKVYRLYNRNSGEHVYTTSYGEYVAVQRAGWRGEGIAWKSL</sequence>
<feature type="region of interest" description="Disordered" evidence="1">
    <location>
        <begin position="34"/>
        <end position="86"/>
    </location>
</feature>
<accession>A0A2N5JC25</accession>
<feature type="signal peptide" evidence="2">
    <location>
        <begin position="1"/>
        <end position="32"/>
    </location>
</feature>
<dbReference type="RefSeq" id="WP_101614898.1">
    <property type="nucleotide sequence ID" value="NZ_NMWU01000005.1"/>
</dbReference>
<keyword evidence="2" id="KW-0732">Signal</keyword>
<feature type="chain" id="PRO_5014917806" evidence="2">
    <location>
        <begin position="33"/>
        <end position="460"/>
    </location>
</feature>
<evidence type="ECO:0000313" key="4">
    <source>
        <dbReference type="EMBL" id="PLS31767.1"/>
    </source>
</evidence>
<evidence type="ECO:0000259" key="3">
    <source>
        <dbReference type="Pfam" id="PF18885"/>
    </source>
</evidence>
<dbReference type="EMBL" id="NMWU01000005">
    <property type="protein sequence ID" value="PLS31767.1"/>
    <property type="molecule type" value="Genomic_DNA"/>
</dbReference>
<protein>
    <submittedName>
        <fullName evidence="4">Internalin</fullName>
    </submittedName>
</protein>
<evidence type="ECO:0000256" key="2">
    <source>
        <dbReference type="SAM" id="SignalP"/>
    </source>
</evidence>
<dbReference type="OrthoDB" id="3237485at2"/>
<organism evidence="4 5">
    <name type="scientific">Bifidobacterium margollesii</name>
    <dbReference type="NCBI Taxonomy" id="2020964"/>
    <lineage>
        <taxon>Bacteria</taxon>
        <taxon>Bacillati</taxon>
        <taxon>Actinomycetota</taxon>
        <taxon>Actinomycetes</taxon>
        <taxon>Bifidobacteriales</taxon>
        <taxon>Bifidobacteriaceae</taxon>
        <taxon>Bifidobacterium</taxon>
    </lineage>
</organism>